<name>A0A9R0J025_SPIOL</name>
<reference evidence="2" key="1">
    <citation type="journal article" date="2021" name="Nat. Commun.">
        <title>Genomic analyses provide insights into spinach domestication and the genetic basis of agronomic traits.</title>
        <authorList>
            <person name="Cai X."/>
            <person name="Sun X."/>
            <person name="Xu C."/>
            <person name="Sun H."/>
            <person name="Wang X."/>
            <person name="Ge C."/>
            <person name="Zhang Z."/>
            <person name="Wang Q."/>
            <person name="Fei Z."/>
            <person name="Jiao C."/>
            <person name="Wang Q."/>
        </authorList>
    </citation>
    <scope>NUCLEOTIDE SEQUENCE [LARGE SCALE GENOMIC DNA]</scope>
    <source>
        <strain evidence="2">cv. Varoflay</strain>
    </source>
</reference>
<protein>
    <recommendedName>
        <fullName evidence="1">Reverse transcriptase domain-containing protein</fullName>
    </recommendedName>
</protein>
<dbReference type="Proteomes" id="UP000813463">
    <property type="component" value="Chromosome 4"/>
</dbReference>
<accession>A0A9R0J025</accession>
<organism evidence="2 3">
    <name type="scientific">Spinacia oleracea</name>
    <name type="common">Spinach</name>
    <dbReference type="NCBI Taxonomy" id="3562"/>
    <lineage>
        <taxon>Eukaryota</taxon>
        <taxon>Viridiplantae</taxon>
        <taxon>Streptophyta</taxon>
        <taxon>Embryophyta</taxon>
        <taxon>Tracheophyta</taxon>
        <taxon>Spermatophyta</taxon>
        <taxon>Magnoliopsida</taxon>
        <taxon>eudicotyledons</taxon>
        <taxon>Gunneridae</taxon>
        <taxon>Pentapetalae</taxon>
        <taxon>Caryophyllales</taxon>
        <taxon>Chenopodiaceae</taxon>
        <taxon>Chenopodioideae</taxon>
        <taxon>Anserineae</taxon>
        <taxon>Spinacia</taxon>
    </lineage>
</organism>
<dbReference type="PANTHER" id="PTHR33116">
    <property type="entry name" value="REVERSE TRANSCRIPTASE ZINC-BINDING DOMAIN-CONTAINING PROTEIN-RELATED-RELATED"/>
    <property type="match status" value="1"/>
</dbReference>
<evidence type="ECO:0000313" key="2">
    <source>
        <dbReference type="Proteomes" id="UP000813463"/>
    </source>
</evidence>
<feature type="domain" description="Reverse transcriptase" evidence="1">
    <location>
        <begin position="1"/>
        <end position="175"/>
    </location>
</feature>
<dbReference type="InterPro" id="IPR026960">
    <property type="entry name" value="RVT-Znf"/>
</dbReference>
<dbReference type="PROSITE" id="PS50878">
    <property type="entry name" value="RT_POL"/>
    <property type="match status" value="1"/>
</dbReference>
<gene>
    <name evidence="3" type="primary">LOC110797947</name>
</gene>
<dbReference type="Pfam" id="PF13966">
    <property type="entry name" value="zf-RVT"/>
    <property type="match status" value="1"/>
</dbReference>
<evidence type="ECO:0000313" key="3">
    <source>
        <dbReference type="RefSeq" id="XP_021858772.1"/>
    </source>
</evidence>
<dbReference type="GeneID" id="110797947"/>
<sequence length="420" mass="48579">MAYDSIEWSFLKDVMVELGFPDCFVKWVFTCITTVSYSILINRKPTKPFSAKKGLRQGDPMSPFWLGIGMESHPRHLQQLQTQPNFNFHPKCEKVAITHLMFADDLLMFSRADIQSVQMFFAAFNQFSEASRLEANIDKSKIYIGGVSNVEREAMVADVHISEGQFLFRYLEVPLSTKKLAYNQCHTDSSKRSLVAWHSLCLPRTAGGWNLKEMSLWNKVALAKLFWALTPKKDKLCCRVHTYYIKGRSLSSYWPALMSWPLRKILASYHQLIGDVGGWDTVSHKGKFSIKLMYQSLLGDHVKVPWRRIMCNNRATPESLFITWLAMWNKLPTRDRLLAWKVITTDNCPMCTTKTKSTAHLFFECGYSSVVWNKILHSLQLCRRPATFDQELTWILKATKRTGDKHKLLLMNFAECIYNI</sequence>
<dbReference type="Pfam" id="PF00078">
    <property type="entry name" value="RVT_1"/>
    <property type="match status" value="1"/>
</dbReference>
<dbReference type="AlphaFoldDB" id="A0A9R0J025"/>
<dbReference type="PANTHER" id="PTHR33116:SF84">
    <property type="entry name" value="RNA-DIRECTED DNA POLYMERASE"/>
    <property type="match status" value="1"/>
</dbReference>
<keyword evidence="2" id="KW-1185">Reference proteome</keyword>
<dbReference type="OrthoDB" id="1938625at2759"/>
<reference evidence="3" key="2">
    <citation type="submission" date="2025-08" db="UniProtKB">
        <authorList>
            <consortium name="RefSeq"/>
        </authorList>
    </citation>
    <scope>IDENTIFICATION</scope>
    <source>
        <tissue evidence="3">Leaf</tissue>
    </source>
</reference>
<evidence type="ECO:0000259" key="1">
    <source>
        <dbReference type="PROSITE" id="PS50878"/>
    </source>
</evidence>
<dbReference type="RefSeq" id="XP_021858772.1">
    <property type="nucleotide sequence ID" value="XM_022003080.1"/>
</dbReference>
<proteinExistence type="predicted"/>
<dbReference type="KEGG" id="soe:110797947"/>
<dbReference type="InterPro" id="IPR000477">
    <property type="entry name" value="RT_dom"/>
</dbReference>